<proteinExistence type="predicted"/>
<organism evidence="1 2">
    <name type="scientific">Hirundo rustica rustica</name>
    <dbReference type="NCBI Taxonomy" id="333673"/>
    <lineage>
        <taxon>Eukaryota</taxon>
        <taxon>Metazoa</taxon>
        <taxon>Chordata</taxon>
        <taxon>Craniata</taxon>
        <taxon>Vertebrata</taxon>
        <taxon>Euteleostomi</taxon>
        <taxon>Archelosauria</taxon>
        <taxon>Archosauria</taxon>
        <taxon>Dinosauria</taxon>
        <taxon>Saurischia</taxon>
        <taxon>Theropoda</taxon>
        <taxon>Coelurosauria</taxon>
        <taxon>Aves</taxon>
        <taxon>Neognathae</taxon>
        <taxon>Neoaves</taxon>
        <taxon>Telluraves</taxon>
        <taxon>Australaves</taxon>
        <taxon>Passeriformes</taxon>
        <taxon>Sylvioidea</taxon>
        <taxon>Hirundinidae</taxon>
        <taxon>Hirundo</taxon>
    </lineage>
</organism>
<evidence type="ECO:0000313" key="1">
    <source>
        <dbReference type="EMBL" id="RMB96316.1"/>
    </source>
</evidence>
<dbReference type="Proteomes" id="UP000269221">
    <property type="component" value="Unassembled WGS sequence"/>
</dbReference>
<dbReference type="EMBL" id="QRBI01000177">
    <property type="protein sequence ID" value="RMB96316.1"/>
    <property type="molecule type" value="Genomic_DNA"/>
</dbReference>
<gene>
    <name evidence="1" type="ORF">DUI87_27181</name>
</gene>
<protein>
    <submittedName>
        <fullName evidence="1">Uncharacterized protein</fullName>
    </submittedName>
</protein>
<sequence length="212" mass="23647">MAPQAPEEKFVNTPTQTLFASSPAQSQVMTQAYYPPGTWCTLATSKPTTFLKDDGYDYISTGITGPSQHRQDFLVVGKERNRILGLLVLPCVMSVNCNEELLVLANACYPPIAYSSQNPYSYCHSIAYGNYGPMPPRCFPVTPENPEVLWVQHISEQRPMLTFGVPLPEGFDNVTFDKFTGRMMIITYPQLPAKDTKLILTILKLINLTSKS</sequence>
<comment type="caution">
    <text evidence="1">The sequence shown here is derived from an EMBL/GenBank/DDBJ whole genome shotgun (WGS) entry which is preliminary data.</text>
</comment>
<evidence type="ECO:0000313" key="2">
    <source>
        <dbReference type="Proteomes" id="UP000269221"/>
    </source>
</evidence>
<name>A0A3M0JN80_HIRRU</name>
<keyword evidence="2" id="KW-1185">Reference proteome</keyword>
<accession>A0A3M0JN80</accession>
<dbReference type="AlphaFoldDB" id="A0A3M0JN80"/>
<reference evidence="1 2" key="1">
    <citation type="submission" date="2018-07" db="EMBL/GenBank/DDBJ databases">
        <title>A high quality draft genome assembly of the barn swallow (H. rustica rustica).</title>
        <authorList>
            <person name="Formenti G."/>
            <person name="Chiara M."/>
            <person name="Poveda L."/>
            <person name="Francoijs K.-J."/>
            <person name="Bonisoli-Alquati A."/>
            <person name="Canova L."/>
            <person name="Gianfranceschi L."/>
            <person name="Horner D.S."/>
            <person name="Saino N."/>
        </authorList>
    </citation>
    <scope>NUCLEOTIDE SEQUENCE [LARGE SCALE GENOMIC DNA]</scope>
    <source>
        <strain evidence="1">Chelidonia</strain>
        <tissue evidence="1">Blood</tissue>
    </source>
</reference>